<name>A0ABR6N5C7_9SPHN</name>
<evidence type="ECO:0000313" key="2">
    <source>
        <dbReference type="EMBL" id="MBB5725983.1"/>
    </source>
</evidence>
<sequence length="131" mass="14387">MMNLVTSVDHRRDFSVWLRTGRRPTRTADGIELKFNPYHDPRNGQFTSGPGGAALPDRGSTASRVAAPASRQLSKSEWHDASVEQSADAKNQEAVIDAIYRQIVTPVLSGTYNTYLREGQSAATVALLKTR</sequence>
<dbReference type="RefSeq" id="WP_184036293.1">
    <property type="nucleotide sequence ID" value="NZ_BAABAR010000003.1"/>
</dbReference>
<organism evidence="2 3">
    <name type="scientific">Sphingomonas endophytica</name>
    <dbReference type="NCBI Taxonomy" id="869719"/>
    <lineage>
        <taxon>Bacteria</taxon>
        <taxon>Pseudomonadati</taxon>
        <taxon>Pseudomonadota</taxon>
        <taxon>Alphaproteobacteria</taxon>
        <taxon>Sphingomonadales</taxon>
        <taxon>Sphingomonadaceae</taxon>
        <taxon>Sphingomonas</taxon>
    </lineage>
</organism>
<feature type="region of interest" description="Disordered" evidence="1">
    <location>
        <begin position="33"/>
        <end position="89"/>
    </location>
</feature>
<accession>A0ABR6N5C7</accession>
<gene>
    <name evidence="2" type="ORF">FHS97_001915</name>
</gene>
<evidence type="ECO:0000313" key="3">
    <source>
        <dbReference type="Proteomes" id="UP000560131"/>
    </source>
</evidence>
<reference evidence="2 3" key="1">
    <citation type="submission" date="2020-08" db="EMBL/GenBank/DDBJ databases">
        <title>Genomic Encyclopedia of Type Strains, Phase IV (KMG-IV): sequencing the most valuable type-strain genomes for metagenomic binning, comparative biology and taxonomic classification.</title>
        <authorList>
            <person name="Goeker M."/>
        </authorList>
    </citation>
    <scope>NUCLEOTIDE SEQUENCE [LARGE SCALE GENOMIC DNA]</scope>
    <source>
        <strain evidence="2 3">DSM 101535</strain>
    </source>
</reference>
<comment type="caution">
    <text evidence="2">The sequence shown here is derived from an EMBL/GenBank/DDBJ whole genome shotgun (WGS) entry which is preliminary data.</text>
</comment>
<keyword evidence="3" id="KW-1185">Reference proteome</keyword>
<dbReference type="EMBL" id="JACIJN010000005">
    <property type="protein sequence ID" value="MBB5725983.1"/>
    <property type="molecule type" value="Genomic_DNA"/>
</dbReference>
<protein>
    <submittedName>
        <fullName evidence="2">Uncharacterized protein</fullName>
    </submittedName>
</protein>
<dbReference type="Proteomes" id="UP000560131">
    <property type="component" value="Unassembled WGS sequence"/>
</dbReference>
<proteinExistence type="predicted"/>
<evidence type="ECO:0000256" key="1">
    <source>
        <dbReference type="SAM" id="MobiDB-lite"/>
    </source>
</evidence>
<feature type="compositionally biased region" description="Basic and acidic residues" evidence="1">
    <location>
        <begin position="33"/>
        <end position="42"/>
    </location>
</feature>